<dbReference type="PANTHER" id="PTHR43531">
    <property type="entry name" value="PROTEIN ICFG"/>
    <property type="match status" value="1"/>
</dbReference>
<evidence type="ECO:0000256" key="2">
    <source>
        <dbReference type="ARBA" id="ARBA00022475"/>
    </source>
</evidence>
<evidence type="ECO:0000256" key="10">
    <source>
        <dbReference type="SAM" id="Phobius"/>
    </source>
</evidence>
<evidence type="ECO:0000256" key="1">
    <source>
        <dbReference type="ARBA" id="ARBA00004651"/>
    </source>
</evidence>
<dbReference type="SUPFAM" id="SSF58104">
    <property type="entry name" value="Methyl-accepting chemotaxis protein (MCP) signaling domain"/>
    <property type="match status" value="1"/>
</dbReference>
<keyword evidence="4 10" id="KW-0812">Transmembrane</keyword>
<evidence type="ECO:0000256" key="3">
    <source>
        <dbReference type="ARBA" id="ARBA00022481"/>
    </source>
</evidence>
<dbReference type="GO" id="GO:0005886">
    <property type="term" value="C:plasma membrane"/>
    <property type="evidence" value="ECO:0007669"/>
    <property type="project" value="UniProtKB-SubCell"/>
</dbReference>
<keyword evidence="8" id="KW-0807">Transducer</keyword>
<feature type="transmembrane region" description="Helical" evidence="10">
    <location>
        <begin position="185"/>
        <end position="205"/>
    </location>
</feature>
<dbReference type="Proteomes" id="UP000295382">
    <property type="component" value="Unassembled WGS sequence"/>
</dbReference>
<gene>
    <name evidence="12" type="ORF">EDC30_103246</name>
</gene>
<dbReference type="GO" id="GO:0007165">
    <property type="term" value="P:signal transduction"/>
    <property type="evidence" value="ECO:0007669"/>
    <property type="project" value="UniProtKB-KW"/>
</dbReference>
<comment type="subcellular location">
    <subcellularLocation>
        <location evidence="1">Cell membrane</location>
        <topology evidence="1">Multi-pass membrane protein</topology>
    </subcellularLocation>
</comment>
<dbReference type="FunFam" id="1.10.287.950:FF:000001">
    <property type="entry name" value="Methyl-accepting chemotaxis sensory transducer"/>
    <property type="match status" value="1"/>
</dbReference>
<dbReference type="SMART" id="SM00283">
    <property type="entry name" value="MA"/>
    <property type="match status" value="1"/>
</dbReference>
<keyword evidence="13" id="KW-1185">Reference proteome</keyword>
<keyword evidence="2" id="KW-1003">Cell membrane</keyword>
<feature type="coiled-coil region" evidence="9">
    <location>
        <begin position="468"/>
        <end position="502"/>
    </location>
</feature>
<comment type="similarity">
    <text evidence="7">Belongs to the methyl-accepting chemotaxis (MCP) protein family.</text>
</comment>
<dbReference type="CDD" id="cd11386">
    <property type="entry name" value="MCP_signal"/>
    <property type="match status" value="1"/>
</dbReference>
<evidence type="ECO:0000256" key="9">
    <source>
        <dbReference type="SAM" id="Coils"/>
    </source>
</evidence>
<feature type="domain" description="Methyl-accepting transducer" evidence="11">
    <location>
        <begin position="268"/>
        <end position="497"/>
    </location>
</feature>
<proteinExistence type="inferred from homology"/>
<evidence type="ECO:0000256" key="5">
    <source>
        <dbReference type="ARBA" id="ARBA00022989"/>
    </source>
</evidence>
<keyword evidence="9" id="KW-0175">Coiled coil</keyword>
<keyword evidence="5 10" id="KW-1133">Transmembrane helix</keyword>
<dbReference type="PROSITE" id="PS50111">
    <property type="entry name" value="CHEMOTAXIS_TRANSDUC_2"/>
    <property type="match status" value="1"/>
</dbReference>
<dbReference type="Gene3D" id="1.10.287.950">
    <property type="entry name" value="Methyl-accepting chemotaxis protein"/>
    <property type="match status" value="1"/>
</dbReference>
<dbReference type="InterPro" id="IPR033480">
    <property type="entry name" value="sCache_2"/>
</dbReference>
<name>A0A4R3HYL5_PAULE</name>
<evidence type="ECO:0000256" key="4">
    <source>
        <dbReference type="ARBA" id="ARBA00022692"/>
    </source>
</evidence>
<dbReference type="InterPro" id="IPR004089">
    <property type="entry name" value="MCPsignal_dom"/>
</dbReference>
<dbReference type="PRINTS" id="PR00260">
    <property type="entry name" value="CHEMTRNSDUCR"/>
</dbReference>
<evidence type="ECO:0000313" key="12">
    <source>
        <dbReference type="EMBL" id="TCS37954.1"/>
    </source>
</evidence>
<dbReference type="InterPro" id="IPR004090">
    <property type="entry name" value="Chemotax_Me-accpt_rcpt"/>
</dbReference>
<evidence type="ECO:0000259" key="11">
    <source>
        <dbReference type="PROSITE" id="PS50111"/>
    </source>
</evidence>
<dbReference type="PANTHER" id="PTHR43531:SF14">
    <property type="entry name" value="METHYL-ACCEPTING CHEMOTAXIS PROTEIN I-RELATED"/>
    <property type="match status" value="1"/>
</dbReference>
<protein>
    <submittedName>
        <fullName evidence="12">Methyl-accepting chemotaxis sensory transducer with Cache sensor</fullName>
    </submittedName>
</protein>
<dbReference type="InterPro" id="IPR051310">
    <property type="entry name" value="MCP_chemotaxis"/>
</dbReference>
<dbReference type="GO" id="GO:0006935">
    <property type="term" value="P:chemotaxis"/>
    <property type="evidence" value="ECO:0007669"/>
    <property type="project" value="InterPro"/>
</dbReference>
<dbReference type="Pfam" id="PF00015">
    <property type="entry name" value="MCPsignal"/>
    <property type="match status" value="1"/>
</dbReference>
<evidence type="ECO:0000313" key="13">
    <source>
        <dbReference type="Proteomes" id="UP000295382"/>
    </source>
</evidence>
<dbReference type="Gene3D" id="3.30.450.20">
    <property type="entry name" value="PAS domain"/>
    <property type="match status" value="1"/>
</dbReference>
<dbReference type="OrthoDB" id="8555762at2"/>
<dbReference type="SMART" id="SM01049">
    <property type="entry name" value="Cache_2"/>
    <property type="match status" value="1"/>
</dbReference>
<keyword evidence="3" id="KW-0488">Methylation</keyword>
<organism evidence="12 13">
    <name type="scientific">Paucimonas lemoignei</name>
    <name type="common">Pseudomonas lemoignei</name>
    <dbReference type="NCBI Taxonomy" id="29443"/>
    <lineage>
        <taxon>Bacteria</taxon>
        <taxon>Pseudomonadati</taxon>
        <taxon>Pseudomonadota</taxon>
        <taxon>Betaproteobacteria</taxon>
        <taxon>Burkholderiales</taxon>
        <taxon>Burkholderiaceae</taxon>
        <taxon>Paucimonas</taxon>
    </lineage>
</organism>
<evidence type="ECO:0000256" key="8">
    <source>
        <dbReference type="PROSITE-ProRule" id="PRU00284"/>
    </source>
</evidence>
<keyword evidence="6 10" id="KW-0472">Membrane</keyword>
<reference evidence="12 13" key="1">
    <citation type="submission" date="2019-03" db="EMBL/GenBank/DDBJ databases">
        <title>Genomic Encyclopedia of Type Strains, Phase IV (KMG-IV): sequencing the most valuable type-strain genomes for metagenomic binning, comparative biology and taxonomic classification.</title>
        <authorList>
            <person name="Goeker M."/>
        </authorList>
    </citation>
    <scope>NUCLEOTIDE SEQUENCE [LARGE SCALE GENOMIC DNA]</scope>
    <source>
        <strain evidence="12 13">DSM 7445</strain>
    </source>
</reference>
<dbReference type="GO" id="GO:0004888">
    <property type="term" value="F:transmembrane signaling receptor activity"/>
    <property type="evidence" value="ECO:0007669"/>
    <property type="project" value="InterPro"/>
</dbReference>
<dbReference type="Pfam" id="PF17200">
    <property type="entry name" value="sCache_2"/>
    <property type="match status" value="1"/>
</dbReference>
<dbReference type="RefSeq" id="WP_132258020.1">
    <property type="nucleotide sequence ID" value="NZ_SLZQ01000003.1"/>
</dbReference>
<dbReference type="EMBL" id="SLZQ01000003">
    <property type="protein sequence ID" value="TCS37954.1"/>
    <property type="molecule type" value="Genomic_DNA"/>
</dbReference>
<accession>A0A4R3HYL5</accession>
<dbReference type="AlphaFoldDB" id="A0A4R3HYL5"/>
<evidence type="ECO:0000256" key="7">
    <source>
        <dbReference type="ARBA" id="ARBA00029447"/>
    </source>
</evidence>
<evidence type="ECO:0000256" key="6">
    <source>
        <dbReference type="ARBA" id="ARBA00023136"/>
    </source>
</evidence>
<comment type="caution">
    <text evidence="12">The sequence shown here is derived from an EMBL/GenBank/DDBJ whole genome shotgun (WGS) entry which is preliminary data.</text>
</comment>
<sequence>MKLAFRTKLFLPLLLSWICLLGVMTVNVMQNRSIRLEERRIQLSNAAEMALSVAKEYADKISTDGMSQADAQKEALARIKALRFGESGYIVVINSGGALMHPINAALIGKPVDTVKDPRGTLIYGDALKVVKEKGAGFTEYVWTKPGDTKQITKLSYNLGYAPWDWTFMTGLYIDDLDKAFYDDLLQAAAILMALGIVLTGVVLLNIRSIEKSIGGDPEYAKQLAERIAQGDLAMTVKLKTNDAGSMVLSMKTMQDRLASVIGTIHASANEIATASQEVSKGNLDLSARTEHQASSLEETASSMEELTSTVRQSADNARQANGLALSASDVARKGGTVMSQVVDTMGDIQHSAGKIAEIISVIDGIAFQTNILALNAAVEAARAGEQGRGFAVVAAEVRTLAQRSANAAKEIKTLIESSVEKAATGAKLVGQAGTTMDEIEESVKRVTDIMGEISSAAQEQNSGIEQVNQAIMQMDQVTQQNAALVEQLAAASAAMQEQSKELAHAVSVFKLGDMQRTAALPAAPANRLQLR</sequence>